<name>A0AAV9HE96_9PEZI</name>
<organism evidence="2 3">
    <name type="scientific">Cladorrhinum samala</name>
    <dbReference type="NCBI Taxonomy" id="585594"/>
    <lineage>
        <taxon>Eukaryota</taxon>
        <taxon>Fungi</taxon>
        <taxon>Dikarya</taxon>
        <taxon>Ascomycota</taxon>
        <taxon>Pezizomycotina</taxon>
        <taxon>Sordariomycetes</taxon>
        <taxon>Sordariomycetidae</taxon>
        <taxon>Sordariales</taxon>
        <taxon>Podosporaceae</taxon>
        <taxon>Cladorrhinum</taxon>
    </lineage>
</organism>
<feature type="region of interest" description="Disordered" evidence="1">
    <location>
        <begin position="220"/>
        <end position="355"/>
    </location>
</feature>
<evidence type="ECO:0000313" key="2">
    <source>
        <dbReference type="EMBL" id="KAK4459137.1"/>
    </source>
</evidence>
<feature type="region of interest" description="Disordered" evidence="1">
    <location>
        <begin position="417"/>
        <end position="445"/>
    </location>
</feature>
<feature type="compositionally biased region" description="Low complexity" evidence="1">
    <location>
        <begin position="296"/>
        <end position="309"/>
    </location>
</feature>
<gene>
    <name evidence="2" type="ORF">QBC42DRAFT_12295</name>
</gene>
<reference evidence="2" key="1">
    <citation type="journal article" date="2023" name="Mol. Phylogenet. Evol.">
        <title>Genome-scale phylogeny and comparative genomics of the fungal order Sordariales.</title>
        <authorList>
            <person name="Hensen N."/>
            <person name="Bonometti L."/>
            <person name="Westerberg I."/>
            <person name="Brannstrom I.O."/>
            <person name="Guillou S."/>
            <person name="Cros-Aarteil S."/>
            <person name="Calhoun S."/>
            <person name="Haridas S."/>
            <person name="Kuo A."/>
            <person name="Mondo S."/>
            <person name="Pangilinan J."/>
            <person name="Riley R."/>
            <person name="LaButti K."/>
            <person name="Andreopoulos B."/>
            <person name="Lipzen A."/>
            <person name="Chen C."/>
            <person name="Yan M."/>
            <person name="Daum C."/>
            <person name="Ng V."/>
            <person name="Clum A."/>
            <person name="Steindorff A."/>
            <person name="Ohm R.A."/>
            <person name="Martin F."/>
            <person name="Silar P."/>
            <person name="Natvig D.O."/>
            <person name="Lalanne C."/>
            <person name="Gautier V."/>
            <person name="Ament-Velasquez S.L."/>
            <person name="Kruys A."/>
            <person name="Hutchinson M.I."/>
            <person name="Powell A.J."/>
            <person name="Barry K."/>
            <person name="Miller A.N."/>
            <person name="Grigoriev I.V."/>
            <person name="Debuchy R."/>
            <person name="Gladieux P."/>
            <person name="Hiltunen Thoren M."/>
            <person name="Johannesson H."/>
        </authorList>
    </citation>
    <scope>NUCLEOTIDE SEQUENCE</scope>
    <source>
        <strain evidence="2">PSN324</strain>
    </source>
</reference>
<feature type="region of interest" description="Disordered" evidence="1">
    <location>
        <begin position="51"/>
        <end position="78"/>
    </location>
</feature>
<dbReference type="EMBL" id="MU865045">
    <property type="protein sequence ID" value="KAK4459137.1"/>
    <property type="molecule type" value="Genomic_DNA"/>
</dbReference>
<reference evidence="2" key="2">
    <citation type="submission" date="2023-06" db="EMBL/GenBank/DDBJ databases">
        <authorList>
            <consortium name="Lawrence Berkeley National Laboratory"/>
            <person name="Mondo S.J."/>
            <person name="Hensen N."/>
            <person name="Bonometti L."/>
            <person name="Westerberg I."/>
            <person name="Brannstrom I.O."/>
            <person name="Guillou S."/>
            <person name="Cros-Aarteil S."/>
            <person name="Calhoun S."/>
            <person name="Haridas S."/>
            <person name="Kuo A."/>
            <person name="Pangilinan J."/>
            <person name="Riley R."/>
            <person name="Labutti K."/>
            <person name="Andreopoulos B."/>
            <person name="Lipzen A."/>
            <person name="Chen C."/>
            <person name="Yanf M."/>
            <person name="Daum C."/>
            <person name="Ng V."/>
            <person name="Clum A."/>
            <person name="Steindorff A."/>
            <person name="Ohm R."/>
            <person name="Martin F."/>
            <person name="Silar P."/>
            <person name="Natvig D."/>
            <person name="Lalanne C."/>
            <person name="Gautier V."/>
            <person name="Ament-Velasquez S.L."/>
            <person name="Kruys A."/>
            <person name="Hutchinson M.I."/>
            <person name="Powell A.J."/>
            <person name="Barry K."/>
            <person name="Miller A.N."/>
            <person name="Grigoriev I.V."/>
            <person name="Debuchy R."/>
            <person name="Gladieux P."/>
            <person name="Thoren M.H."/>
            <person name="Johannesson H."/>
        </authorList>
    </citation>
    <scope>NUCLEOTIDE SEQUENCE</scope>
    <source>
        <strain evidence="2">PSN324</strain>
    </source>
</reference>
<sequence length="731" mass="78146">MARRSARLASAQKASQPVVEAPILPTLIERFDAVLSPVQARKKEAALQSIDTALSSPIRAPKTPGDSSPIKPPKSEMHPAKYHATMAPPSSGLRLGFTDIKPVATCDQSLPAAVQTTPSKITVPSSDFTFTFARPKSSATDMELGPEAQRMMEEIRANAEKYKAELIAKREAEQADEANGGRKIVAAKGKAGRFSAAHMNEFKKMDSIENHPSAFRAQLGRTTPLKQGVKRSQSKANLDEQETIRPKQHSSVQPAPAPVSSAAKTRQRVVDEPVSPTKRARQNIEEDATTKRPPSHDSSSIPIPKSAAATGIPRSKSKLASLMTPTKSSLARSATVNKTPSHVSLLRSPSKSTLSGIPRSVTTNCITAAATTATKANAVEKQEEKSVEVKSPISRLEQMKSLFRGGKSAMVKTNTSLPVPSASALGSKTPGPPRLEKDLPPIPMTTPARKLVKRVAFTPETERAALSQNSPSPIKMSQPIQKATRTPLGEVHYPSLDGVIASPENPTSSDGVSYPDLSAAIPPAESPKSAMKKPAPVLEPSVPGTFTFRSDHTISFGGDAPSFGASPGQAGVRTVRPSIMPTENMPGSFPRASSVVSAVTGSPNKENEAPRTVFLALPHGMTNKKRHRVSTDEEEELERMEEERAAKKRREEVPEGEELLAPRLVGANSVKRFTTASRKGSSSNVDGSPRKNQPIPSRMPGTPSPMKKKSGRGGGISLSRLNMLAKPKLRK</sequence>
<protein>
    <recommendedName>
        <fullName evidence="4">Erythromycin esterase</fullName>
    </recommendedName>
</protein>
<feature type="compositionally biased region" description="Polar residues" evidence="1">
    <location>
        <begin position="323"/>
        <end position="355"/>
    </location>
</feature>
<dbReference type="AlphaFoldDB" id="A0AAV9HE96"/>
<feature type="compositionally biased region" description="Basic and acidic residues" evidence="1">
    <location>
        <begin position="641"/>
        <end position="653"/>
    </location>
</feature>
<evidence type="ECO:0000313" key="3">
    <source>
        <dbReference type="Proteomes" id="UP001321749"/>
    </source>
</evidence>
<accession>A0AAV9HE96</accession>
<evidence type="ECO:0000256" key="1">
    <source>
        <dbReference type="SAM" id="MobiDB-lite"/>
    </source>
</evidence>
<feature type="region of interest" description="Disordered" evidence="1">
    <location>
        <begin position="501"/>
        <end position="536"/>
    </location>
</feature>
<feature type="compositionally biased region" description="Low complexity" evidence="1">
    <location>
        <begin position="250"/>
        <end position="263"/>
    </location>
</feature>
<feature type="compositionally biased region" description="Polar residues" evidence="1">
    <location>
        <begin position="671"/>
        <end position="695"/>
    </location>
</feature>
<comment type="caution">
    <text evidence="2">The sequence shown here is derived from an EMBL/GenBank/DDBJ whole genome shotgun (WGS) entry which is preliminary data.</text>
</comment>
<proteinExistence type="predicted"/>
<evidence type="ECO:0008006" key="4">
    <source>
        <dbReference type="Google" id="ProtNLM"/>
    </source>
</evidence>
<dbReference type="Proteomes" id="UP001321749">
    <property type="component" value="Unassembled WGS sequence"/>
</dbReference>
<feature type="region of interest" description="Disordered" evidence="1">
    <location>
        <begin position="622"/>
        <end position="731"/>
    </location>
</feature>
<keyword evidence="3" id="KW-1185">Reference proteome</keyword>